<organism evidence="1 2">
    <name type="scientific">Dreissena polymorpha</name>
    <name type="common">Zebra mussel</name>
    <name type="synonym">Mytilus polymorpha</name>
    <dbReference type="NCBI Taxonomy" id="45954"/>
    <lineage>
        <taxon>Eukaryota</taxon>
        <taxon>Metazoa</taxon>
        <taxon>Spiralia</taxon>
        <taxon>Lophotrochozoa</taxon>
        <taxon>Mollusca</taxon>
        <taxon>Bivalvia</taxon>
        <taxon>Autobranchia</taxon>
        <taxon>Heteroconchia</taxon>
        <taxon>Euheterodonta</taxon>
        <taxon>Imparidentia</taxon>
        <taxon>Neoheterodontei</taxon>
        <taxon>Myida</taxon>
        <taxon>Dreissenoidea</taxon>
        <taxon>Dreissenidae</taxon>
        <taxon>Dreissena</taxon>
    </lineage>
</organism>
<dbReference type="EMBL" id="JAIWYP010000008">
    <property type="protein sequence ID" value="KAH3780643.1"/>
    <property type="molecule type" value="Genomic_DNA"/>
</dbReference>
<protein>
    <submittedName>
        <fullName evidence="1">Uncharacterized protein</fullName>
    </submittedName>
</protein>
<accession>A0A9D4EJV2</accession>
<gene>
    <name evidence="1" type="ORF">DPMN_158462</name>
</gene>
<proteinExistence type="predicted"/>
<evidence type="ECO:0000313" key="1">
    <source>
        <dbReference type="EMBL" id="KAH3780643.1"/>
    </source>
</evidence>
<reference evidence="1" key="1">
    <citation type="journal article" date="2019" name="bioRxiv">
        <title>The Genome of the Zebra Mussel, Dreissena polymorpha: A Resource for Invasive Species Research.</title>
        <authorList>
            <person name="McCartney M.A."/>
            <person name="Auch B."/>
            <person name="Kono T."/>
            <person name="Mallez S."/>
            <person name="Zhang Y."/>
            <person name="Obille A."/>
            <person name="Becker A."/>
            <person name="Abrahante J.E."/>
            <person name="Garbe J."/>
            <person name="Badalamenti J.P."/>
            <person name="Herman A."/>
            <person name="Mangelson H."/>
            <person name="Liachko I."/>
            <person name="Sullivan S."/>
            <person name="Sone E.D."/>
            <person name="Koren S."/>
            <person name="Silverstein K.A.T."/>
            <person name="Beckman K.B."/>
            <person name="Gohl D.M."/>
        </authorList>
    </citation>
    <scope>NUCLEOTIDE SEQUENCE</scope>
    <source>
        <strain evidence="1">Duluth1</strain>
        <tissue evidence="1">Whole animal</tissue>
    </source>
</reference>
<dbReference type="Proteomes" id="UP000828390">
    <property type="component" value="Unassembled WGS sequence"/>
</dbReference>
<evidence type="ECO:0000313" key="2">
    <source>
        <dbReference type="Proteomes" id="UP000828390"/>
    </source>
</evidence>
<keyword evidence="2" id="KW-1185">Reference proteome</keyword>
<sequence>MFASPELGNRDPIYIYKQYSDKRPPGFSTDDSPFYLATRTVPIFDISDQWFLPQKLGEICQDVENYGNRGRQK</sequence>
<dbReference type="AlphaFoldDB" id="A0A9D4EJV2"/>
<reference evidence="1" key="2">
    <citation type="submission" date="2020-11" db="EMBL/GenBank/DDBJ databases">
        <authorList>
            <person name="McCartney M.A."/>
            <person name="Auch B."/>
            <person name="Kono T."/>
            <person name="Mallez S."/>
            <person name="Becker A."/>
            <person name="Gohl D.M."/>
            <person name="Silverstein K.A.T."/>
            <person name="Koren S."/>
            <person name="Bechman K.B."/>
            <person name="Herman A."/>
            <person name="Abrahante J.E."/>
            <person name="Garbe J."/>
        </authorList>
    </citation>
    <scope>NUCLEOTIDE SEQUENCE</scope>
    <source>
        <strain evidence="1">Duluth1</strain>
        <tissue evidence="1">Whole animal</tissue>
    </source>
</reference>
<name>A0A9D4EJV2_DREPO</name>
<comment type="caution">
    <text evidence="1">The sequence shown here is derived from an EMBL/GenBank/DDBJ whole genome shotgun (WGS) entry which is preliminary data.</text>
</comment>